<dbReference type="EMBL" id="BSYK01000002">
    <property type="protein sequence ID" value="GMG76790.1"/>
    <property type="molecule type" value="Genomic_DNA"/>
</dbReference>
<sequence>MCQDPSISVTSTANTDIALKISHHTMVRFGRQRSANVPPIKEKIKIGANSATDIKDTANGSPFVFSIMKRSTAKFLTHIPICKNTPEIIIA</sequence>
<dbReference type="Proteomes" id="UP001165240">
    <property type="component" value="Unassembled WGS sequence"/>
</dbReference>
<comment type="caution">
    <text evidence="1">The sequence shown here is derived from an EMBL/GenBank/DDBJ whole genome shotgun (WGS) entry which is preliminary data.</text>
</comment>
<organism evidence="1 2">
    <name type="scientific">Priestia megaterium</name>
    <name type="common">Bacillus megaterium</name>
    <dbReference type="NCBI Taxonomy" id="1404"/>
    <lineage>
        <taxon>Bacteria</taxon>
        <taxon>Bacillati</taxon>
        <taxon>Bacillota</taxon>
        <taxon>Bacilli</taxon>
        <taxon>Bacillales</taxon>
        <taxon>Bacillaceae</taxon>
        <taxon>Priestia</taxon>
    </lineage>
</organism>
<protein>
    <submittedName>
        <fullName evidence="1">Uncharacterized protein</fullName>
    </submittedName>
</protein>
<accession>A0AAX6BSX0</accession>
<evidence type="ECO:0000313" key="1">
    <source>
        <dbReference type="EMBL" id="GMG76790.1"/>
    </source>
</evidence>
<dbReference type="AlphaFoldDB" id="A0AAX6BSX0"/>
<proteinExistence type="predicted"/>
<evidence type="ECO:0000313" key="2">
    <source>
        <dbReference type="Proteomes" id="UP001165240"/>
    </source>
</evidence>
<gene>
    <name evidence="1" type="ORF">ShirakiTB12_52590</name>
</gene>
<name>A0AAX6BSX0_PRIMG</name>
<reference evidence="1" key="1">
    <citation type="journal article" date="2024" name="Appl Microbiol">
        <title>Effect of kuratsuki Bacillus and Priestia on Taste of Sake.</title>
        <authorList>
            <person name="Kobayashi K."/>
            <person name="Nishida H."/>
        </authorList>
    </citation>
    <scope>NUCLEOTIDE SEQUENCE</scope>
    <source>
        <strain evidence="1">B-12</strain>
    </source>
</reference>